<dbReference type="AlphaFoldDB" id="A0A1G7DE62"/>
<sequence length="299" mass="31772">MSSNPCNGCAKSGSCSDTEKQRCEKDQQQQQLQQRLAGIRQRILVMSGKGGVGKSTTAVNLALALARQGKRVGLLDIDLHGPSVPTLLGLEGRRPAVEDGCMVPIDTQGLKVISIGFLTQTADDALIWRGPMKTGVIQQFLRDVQWGELDYLVVDCPPGTGDEPLSIVQLLGTTSSGAVLVTTPQKVALVDVRKSVTFCRQLKLPVYGIVENMSGFVCPKCNEVIDIFKKGGGRQMAADMQVPFLGAVPVDPRMVEAGDAGTPLVTVEDSPTAAALRDIAQELQLRCSNPAAGTASLED</sequence>
<dbReference type="EMBL" id="FNAQ01000013">
    <property type="protein sequence ID" value="SDE49729.1"/>
    <property type="molecule type" value="Genomic_DNA"/>
</dbReference>
<gene>
    <name evidence="7" type="ORF">SAMN05661003_11337</name>
</gene>
<dbReference type="PANTHER" id="PTHR23264:SF19">
    <property type="entry name" value="CYTOSOLIC FE-S CLUSTER ASSEMBLY FACTOR NUBP2"/>
    <property type="match status" value="1"/>
</dbReference>
<comment type="similarity">
    <text evidence="6">Belongs to the Mrp/NBP35 ATP-binding proteins family.</text>
</comment>
<keyword evidence="2 6" id="KW-0547">Nucleotide-binding</keyword>
<dbReference type="InterPro" id="IPR019591">
    <property type="entry name" value="Mrp/NBP35_ATP-bd"/>
</dbReference>
<dbReference type="InterPro" id="IPR033756">
    <property type="entry name" value="YlxH/NBP35"/>
</dbReference>
<dbReference type="HAMAP" id="MF_02040">
    <property type="entry name" value="Mrp_NBP35"/>
    <property type="match status" value="1"/>
</dbReference>
<dbReference type="Gene3D" id="3.40.50.300">
    <property type="entry name" value="P-loop containing nucleotide triphosphate hydrolases"/>
    <property type="match status" value="1"/>
</dbReference>
<feature type="binding site" evidence="6">
    <location>
        <begin position="48"/>
        <end position="55"/>
    </location>
    <ligand>
        <name>ATP</name>
        <dbReference type="ChEBI" id="CHEBI:30616"/>
    </ligand>
</feature>
<evidence type="ECO:0000256" key="3">
    <source>
        <dbReference type="ARBA" id="ARBA00022840"/>
    </source>
</evidence>
<dbReference type="STRING" id="57664.SAMN05661003_11337"/>
<name>A0A1G7DE62_9BACT</name>
<organism evidence="7 8">
    <name type="scientific">Desulfuromonas thiophila</name>
    <dbReference type="NCBI Taxonomy" id="57664"/>
    <lineage>
        <taxon>Bacteria</taxon>
        <taxon>Pseudomonadati</taxon>
        <taxon>Thermodesulfobacteriota</taxon>
        <taxon>Desulfuromonadia</taxon>
        <taxon>Desulfuromonadales</taxon>
        <taxon>Desulfuromonadaceae</taxon>
        <taxon>Desulfuromonas</taxon>
    </lineage>
</organism>
<comment type="subunit">
    <text evidence="6">Homodimer.</text>
</comment>
<evidence type="ECO:0000256" key="2">
    <source>
        <dbReference type="ARBA" id="ARBA00022741"/>
    </source>
</evidence>
<dbReference type="GO" id="GO:0005524">
    <property type="term" value="F:ATP binding"/>
    <property type="evidence" value="ECO:0007669"/>
    <property type="project" value="UniProtKB-UniRule"/>
</dbReference>
<dbReference type="InterPro" id="IPR000808">
    <property type="entry name" value="Mrp-like_CS"/>
</dbReference>
<dbReference type="Proteomes" id="UP000243205">
    <property type="component" value="Unassembled WGS sequence"/>
</dbReference>
<dbReference type="GO" id="GO:0140663">
    <property type="term" value="F:ATP-dependent FeS chaperone activity"/>
    <property type="evidence" value="ECO:0007669"/>
    <property type="project" value="InterPro"/>
</dbReference>
<keyword evidence="6" id="KW-0378">Hydrolase</keyword>
<evidence type="ECO:0000256" key="6">
    <source>
        <dbReference type="HAMAP-Rule" id="MF_02040"/>
    </source>
</evidence>
<accession>A0A1G7DE62</accession>
<dbReference type="InterPro" id="IPR027417">
    <property type="entry name" value="P-loop_NTPase"/>
</dbReference>
<keyword evidence="4 6" id="KW-0408">Iron</keyword>
<reference evidence="8" key="1">
    <citation type="submission" date="2016-10" db="EMBL/GenBank/DDBJ databases">
        <authorList>
            <person name="Varghese N."/>
            <person name="Submissions S."/>
        </authorList>
    </citation>
    <scope>NUCLEOTIDE SEQUENCE [LARGE SCALE GENOMIC DNA]</scope>
    <source>
        <strain evidence="8">DSM 8987</strain>
    </source>
</reference>
<keyword evidence="8" id="KW-1185">Reference proteome</keyword>
<dbReference type="FunFam" id="3.40.50.300:FF:001119">
    <property type="entry name" value="Iron-sulfur cluster carrier protein"/>
    <property type="match status" value="1"/>
</dbReference>
<keyword evidence="5 6" id="KW-0411">Iron-sulfur</keyword>
<dbReference type="GO" id="GO:0016226">
    <property type="term" value="P:iron-sulfur cluster assembly"/>
    <property type="evidence" value="ECO:0007669"/>
    <property type="project" value="InterPro"/>
</dbReference>
<dbReference type="PROSITE" id="PS01215">
    <property type="entry name" value="MRP"/>
    <property type="match status" value="1"/>
</dbReference>
<dbReference type="RefSeq" id="WP_092079440.1">
    <property type="nucleotide sequence ID" value="NZ_CALFZY010000004.1"/>
</dbReference>
<protein>
    <recommendedName>
        <fullName evidence="6">Iron-sulfur cluster carrier protein</fullName>
    </recommendedName>
</protein>
<dbReference type="GO" id="GO:0016887">
    <property type="term" value="F:ATP hydrolysis activity"/>
    <property type="evidence" value="ECO:0007669"/>
    <property type="project" value="UniProtKB-UniRule"/>
</dbReference>
<evidence type="ECO:0000313" key="8">
    <source>
        <dbReference type="Proteomes" id="UP000243205"/>
    </source>
</evidence>
<evidence type="ECO:0000256" key="5">
    <source>
        <dbReference type="ARBA" id="ARBA00023014"/>
    </source>
</evidence>
<dbReference type="GO" id="GO:0046872">
    <property type="term" value="F:metal ion binding"/>
    <property type="evidence" value="ECO:0007669"/>
    <property type="project" value="UniProtKB-KW"/>
</dbReference>
<dbReference type="CDD" id="cd02037">
    <property type="entry name" value="Mrp_NBP35"/>
    <property type="match status" value="1"/>
</dbReference>
<dbReference type="PANTHER" id="PTHR23264">
    <property type="entry name" value="NUCLEOTIDE-BINDING PROTEIN NBP35 YEAST -RELATED"/>
    <property type="match status" value="1"/>
</dbReference>
<dbReference type="GO" id="GO:0051536">
    <property type="term" value="F:iron-sulfur cluster binding"/>
    <property type="evidence" value="ECO:0007669"/>
    <property type="project" value="UniProtKB-UniRule"/>
</dbReference>
<dbReference type="SUPFAM" id="SSF52540">
    <property type="entry name" value="P-loop containing nucleoside triphosphate hydrolases"/>
    <property type="match status" value="1"/>
</dbReference>
<dbReference type="Pfam" id="PF10609">
    <property type="entry name" value="ParA"/>
    <property type="match status" value="1"/>
</dbReference>
<proteinExistence type="inferred from homology"/>
<evidence type="ECO:0000256" key="4">
    <source>
        <dbReference type="ARBA" id="ARBA00023004"/>
    </source>
</evidence>
<keyword evidence="3 6" id="KW-0067">ATP-binding</keyword>
<evidence type="ECO:0000313" key="7">
    <source>
        <dbReference type="EMBL" id="SDE49729.1"/>
    </source>
</evidence>
<dbReference type="OrthoDB" id="9809679at2"/>
<dbReference type="GO" id="GO:0005829">
    <property type="term" value="C:cytosol"/>
    <property type="evidence" value="ECO:0007669"/>
    <property type="project" value="TreeGrafter"/>
</dbReference>
<comment type="function">
    <text evidence="6">Binds and transfers iron-sulfur (Fe-S) clusters to target apoproteins. Can hydrolyze ATP.</text>
</comment>
<keyword evidence="1 6" id="KW-0479">Metal-binding</keyword>
<evidence type="ECO:0000256" key="1">
    <source>
        <dbReference type="ARBA" id="ARBA00022723"/>
    </source>
</evidence>